<comment type="caution">
    <text evidence="1">The sequence shown here is derived from an EMBL/GenBank/DDBJ whole genome shotgun (WGS) entry which is preliminary data.</text>
</comment>
<reference evidence="1" key="1">
    <citation type="submission" date="2018-01" db="EMBL/GenBank/DDBJ databases">
        <authorList>
            <person name="Mao J.F."/>
        </authorList>
    </citation>
    <scope>NUCLEOTIDE SEQUENCE</scope>
    <source>
        <strain evidence="1">Huo1</strain>
        <tissue evidence="1">Leaf</tissue>
    </source>
</reference>
<dbReference type="InterPro" id="IPR032675">
    <property type="entry name" value="LRR_dom_sf"/>
</dbReference>
<evidence type="ECO:0000313" key="2">
    <source>
        <dbReference type="Proteomes" id="UP000298416"/>
    </source>
</evidence>
<evidence type="ECO:0008006" key="3">
    <source>
        <dbReference type="Google" id="ProtNLM"/>
    </source>
</evidence>
<dbReference type="PANTHER" id="PTHR15140">
    <property type="entry name" value="TUBULIN-SPECIFIC CHAPERONE E"/>
    <property type="match status" value="1"/>
</dbReference>
<reference evidence="1" key="2">
    <citation type="submission" date="2020-08" db="EMBL/GenBank/DDBJ databases">
        <title>Plant Genome Project.</title>
        <authorList>
            <person name="Zhang R.-G."/>
        </authorList>
    </citation>
    <scope>NUCLEOTIDE SEQUENCE</scope>
    <source>
        <strain evidence="1">Huo1</strain>
        <tissue evidence="1">Leaf</tissue>
    </source>
</reference>
<dbReference type="SUPFAM" id="SSF52058">
    <property type="entry name" value="L domain-like"/>
    <property type="match status" value="1"/>
</dbReference>
<dbReference type="Gene3D" id="3.80.10.10">
    <property type="entry name" value="Ribonuclease Inhibitor"/>
    <property type="match status" value="1"/>
</dbReference>
<name>A0A8X8X7R5_SALSN</name>
<dbReference type="AlphaFoldDB" id="A0A8X8X7R5"/>
<dbReference type="EMBL" id="PNBA02000010">
    <property type="protein sequence ID" value="KAG6409425.1"/>
    <property type="molecule type" value="Genomic_DNA"/>
</dbReference>
<accession>A0A8X8X7R5</accession>
<dbReference type="Proteomes" id="UP000298416">
    <property type="component" value="Unassembled WGS sequence"/>
</dbReference>
<organism evidence="1">
    <name type="scientific">Salvia splendens</name>
    <name type="common">Scarlet sage</name>
    <dbReference type="NCBI Taxonomy" id="180675"/>
    <lineage>
        <taxon>Eukaryota</taxon>
        <taxon>Viridiplantae</taxon>
        <taxon>Streptophyta</taxon>
        <taxon>Embryophyta</taxon>
        <taxon>Tracheophyta</taxon>
        <taxon>Spermatophyta</taxon>
        <taxon>Magnoliopsida</taxon>
        <taxon>eudicotyledons</taxon>
        <taxon>Gunneridae</taxon>
        <taxon>Pentapetalae</taxon>
        <taxon>asterids</taxon>
        <taxon>lamiids</taxon>
        <taxon>Lamiales</taxon>
        <taxon>Lamiaceae</taxon>
        <taxon>Nepetoideae</taxon>
        <taxon>Mentheae</taxon>
        <taxon>Salviinae</taxon>
        <taxon>Salvia</taxon>
        <taxon>Salvia subgen. Calosphace</taxon>
        <taxon>core Calosphace</taxon>
    </lineage>
</organism>
<gene>
    <name evidence="1" type="ORF">SASPL_127464</name>
</gene>
<sequence>MVYAALASLKKTIEKITMNPDQYSSALHQFNQIRFIDELFLLLEFTDFPQREARIRDTAIEVQHILELLISNQSRSRRFGLNKYNRFLPKFWCSARFQHQIERIRELIDAIAREMIELEMDSEDQLQLSDSPAAIEDELQLGDSLAANCSAWMEMLINSLEIEDEMQLSDSPDANSSSLMAVASRSSDVVGLEDDSLAVLESLFIDAKTLQTLIIDEKDRWNLIGRPNISTLPQEIWMMPQLRHLISYGRFPYPKEPTCTLKNLQTLSLVLHDVCAVEMLEKFPNIKKLGIDCSYYDYGTHLNNLESLHQLRTLELRYADWRRDSICFPKTLRKLILCNMSLPWSEMSVVGSLPNLEMLKLREFACIGSTWETSEGEFPQLQYLLIHTSKLQYWITEEFHFPRLKYLLLRQCWYLNEIPEGIGRIAGLELIDVICSNLPESLVESAKRIQEEQHSLGNDALRVLPKMM</sequence>
<keyword evidence="2" id="KW-1185">Reference proteome</keyword>
<protein>
    <recommendedName>
        <fullName evidence="3">Disease resistance protein RPM1</fullName>
    </recommendedName>
</protein>
<dbReference type="PANTHER" id="PTHR15140:SF37">
    <property type="entry name" value="UBIQUITIN-LIKE DOMAIN-CONTAINING PROTEIN"/>
    <property type="match status" value="1"/>
</dbReference>
<evidence type="ECO:0000313" key="1">
    <source>
        <dbReference type="EMBL" id="KAG6409425.1"/>
    </source>
</evidence>
<proteinExistence type="predicted"/>